<keyword evidence="6 10" id="KW-1133">Transmembrane helix</keyword>
<organism evidence="11 12">
    <name type="scientific">Heterotrigona itama</name>
    <dbReference type="NCBI Taxonomy" id="395501"/>
    <lineage>
        <taxon>Eukaryota</taxon>
        <taxon>Metazoa</taxon>
        <taxon>Ecdysozoa</taxon>
        <taxon>Arthropoda</taxon>
        <taxon>Hexapoda</taxon>
        <taxon>Insecta</taxon>
        <taxon>Pterygota</taxon>
        <taxon>Neoptera</taxon>
        <taxon>Endopterygota</taxon>
        <taxon>Hymenoptera</taxon>
        <taxon>Apocrita</taxon>
        <taxon>Aculeata</taxon>
        <taxon>Apoidea</taxon>
        <taxon>Anthophila</taxon>
        <taxon>Apidae</taxon>
        <taxon>Heterotrigona</taxon>
    </lineage>
</organism>
<keyword evidence="9" id="KW-0807">Transducer</keyword>
<evidence type="ECO:0000256" key="7">
    <source>
        <dbReference type="ARBA" id="ARBA00023136"/>
    </source>
</evidence>
<evidence type="ECO:0000256" key="5">
    <source>
        <dbReference type="ARBA" id="ARBA00022725"/>
    </source>
</evidence>
<dbReference type="PANTHER" id="PTHR21137">
    <property type="entry name" value="ODORANT RECEPTOR"/>
    <property type="match status" value="1"/>
</dbReference>
<evidence type="ECO:0000256" key="3">
    <source>
        <dbReference type="ARBA" id="ARBA00022606"/>
    </source>
</evidence>
<evidence type="ECO:0000313" key="12">
    <source>
        <dbReference type="Proteomes" id="UP000752696"/>
    </source>
</evidence>
<reference evidence="11" key="1">
    <citation type="submission" date="2020-07" db="EMBL/GenBank/DDBJ databases">
        <authorList>
            <person name="Nazaruddin N."/>
        </authorList>
    </citation>
    <scope>NUCLEOTIDE SEQUENCE</scope>
</reference>
<feature type="non-terminal residue" evidence="11">
    <location>
        <position position="1"/>
    </location>
</feature>
<comment type="caution">
    <text evidence="11">The sequence shown here is derived from an EMBL/GenBank/DDBJ whole genome shotgun (WGS) entry which is preliminary data.</text>
</comment>
<evidence type="ECO:0000256" key="10">
    <source>
        <dbReference type="SAM" id="Phobius"/>
    </source>
</evidence>
<dbReference type="GO" id="GO:0004984">
    <property type="term" value="F:olfactory receptor activity"/>
    <property type="evidence" value="ECO:0007669"/>
    <property type="project" value="InterPro"/>
</dbReference>
<dbReference type="AlphaFoldDB" id="A0A6V7H225"/>
<evidence type="ECO:0000256" key="2">
    <source>
        <dbReference type="ARBA" id="ARBA00022475"/>
    </source>
</evidence>
<sequence>MVFWKFTIVCSQQDWEQSNTISLTTYMMLLVSLTFNIFILCYIGELLMEKSSSVGLFCFMTDWFHLPTKMIHGLILIIAVSNNPAKISAGRIADLSLSTFGA</sequence>
<evidence type="ECO:0000256" key="8">
    <source>
        <dbReference type="ARBA" id="ARBA00023170"/>
    </source>
</evidence>
<gene>
    <name evidence="11" type="ORF">MHI_LOCUS255198</name>
</gene>
<dbReference type="GO" id="GO:0007165">
    <property type="term" value="P:signal transduction"/>
    <property type="evidence" value="ECO:0007669"/>
    <property type="project" value="UniProtKB-KW"/>
</dbReference>
<name>A0A6V7H225_9HYME</name>
<proteinExistence type="predicted"/>
<keyword evidence="3" id="KW-0716">Sensory transduction</keyword>
<evidence type="ECO:0000256" key="9">
    <source>
        <dbReference type="ARBA" id="ARBA00023224"/>
    </source>
</evidence>
<keyword evidence="2" id="KW-1003">Cell membrane</keyword>
<evidence type="ECO:0000256" key="1">
    <source>
        <dbReference type="ARBA" id="ARBA00004651"/>
    </source>
</evidence>
<comment type="subcellular location">
    <subcellularLocation>
        <location evidence="1">Cell membrane</location>
        <topology evidence="1">Multi-pass membrane protein</topology>
    </subcellularLocation>
</comment>
<accession>A0A6V7H225</accession>
<dbReference type="EMBL" id="CAJDYZ010004832">
    <property type="protein sequence ID" value="CAD1471968.1"/>
    <property type="molecule type" value="Genomic_DNA"/>
</dbReference>
<evidence type="ECO:0000313" key="11">
    <source>
        <dbReference type="EMBL" id="CAD1471968.1"/>
    </source>
</evidence>
<evidence type="ECO:0000256" key="6">
    <source>
        <dbReference type="ARBA" id="ARBA00022989"/>
    </source>
</evidence>
<evidence type="ECO:0000256" key="4">
    <source>
        <dbReference type="ARBA" id="ARBA00022692"/>
    </source>
</evidence>
<keyword evidence="12" id="KW-1185">Reference proteome</keyword>
<keyword evidence="8" id="KW-0675">Receptor</keyword>
<dbReference type="Proteomes" id="UP000752696">
    <property type="component" value="Unassembled WGS sequence"/>
</dbReference>
<keyword evidence="5" id="KW-0552">Olfaction</keyword>
<feature type="transmembrane region" description="Helical" evidence="10">
    <location>
        <begin position="23"/>
        <end position="43"/>
    </location>
</feature>
<keyword evidence="4 10" id="KW-0812">Transmembrane</keyword>
<dbReference type="OrthoDB" id="6617147at2759"/>
<dbReference type="GO" id="GO:0005549">
    <property type="term" value="F:odorant binding"/>
    <property type="evidence" value="ECO:0007669"/>
    <property type="project" value="InterPro"/>
</dbReference>
<keyword evidence="7 10" id="KW-0472">Membrane</keyword>
<dbReference type="PANTHER" id="PTHR21137:SF35">
    <property type="entry name" value="ODORANT RECEPTOR 19A-RELATED"/>
    <property type="match status" value="1"/>
</dbReference>
<dbReference type="InterPro" id="IPR004117">
    <property type="entry name" value="7tm6_olfct_rcpt"/>
</dbReference>
<dbReference type="Pfam" id="PF02949">
    <property type="entry name" value="7tm_6"/>
    <property type="match status" value="1"/>
</dbReference>
<dbReference type="GO" id="GO:0005886">
    <property type="term" value="C:plasma membrane"/>
    <property type="evidence" value="ECO:0007669"/>
    <property type="project" value="UniProtKB-SubCell"/>
</dbReference>
<protein>
    <submittedName>
        <fullName evidence="11">Uncharacterized protein</fullName>
    </submittedName>
</protein>